<evidence type="ECO:0000256" key="1">
    <source>
        <dbReference type="SAM" id="SignalP"/>
    </source>
</evidence>
<feature type="signal peptide" evidence="1">
    <location>
        <begin position="1"/>
        <end position="25"/>
    </location>
</feature>
<accession>A0A9P6B252</accession>
<evidence type="ECO:0000313" key="2">
    <source>
        <dbReference type="EMBL" id="KAF9516253.1"/>
    </source>
</evidence>
<comment type="caution">
    <text evidence="2">The sequence shown here is derived from an EMBL/GenBank/DDBJ whole genome shotgun (WGS) entry which is preliminary data.</text>
</comment>
<organism evidence="2 3">
    <name type="scientific">Hydnum rufescens UP504</name>
    <dbReference type="NCBI Taxonomy" id="1448309"/>
    <lineage>
        <taxon>Eukaryota</taxon>
        <taxon>Fungi</taxon>
        <taxon>Dikarya</taxon>
        <taxon>Basidiomycota</taxon>
        <taxon>Agaricomycotina</taxon>
        <taxon>Agaricomycetes</taxon>
        <taxon>Cantharellales</taxon>
        <taxon>Hydnaceae</taxon>
        <taxon>Hydnum</taxon>
    </lineage>
</organism>
<reference evidence="2" key="1">
    <citation type="journal article" date="2020" name="Nat. Commun.">
        <title>Large-scale genome sequencing of mycorrhizal fungi provides insights into the early evolution of symbiotic traits.</title>
        <authorList>
            <person name="Miyauchi S."/>
            <person name="Kiss E."/>
            <person name="Kuo A."/>
            <person name="Drula E."/>
            <person name="Kohler A."/>
            <person name="Sanchez-Garcia M."/>
            <person name="Morin E."/>
            <person name="Andreopoulos B."/>
            <person name="Barry K.W."/>
            <person name="Bonito G."/>
            <person name="Buee M."/>
            <person name="Carver A."/>
            <person name="Chen C."/>
            <person name="Cichocki N."/>
            <person name="Clum A."/>
            <person name="Culley D."/>
            <person name="Crous P.W."/>
            <person name="Fauchery L."/>
            <person name="Girlanda M."/>
            <person name="Hayes R.D."/>
            <person name="Keri Z."/>
            <person name="LaButti K."/>
            <person name="Lipzen A."/>
            <person name="Lombard V."/>
            <person name="Magnuson J."/>
            <person name="Maillard F."/>
            <person name="Murat C."/>
            <person name="Nolan M."/>
            <person name="Ohm R.A."/>
            <person name="Pangilinan J."/>
            <person name="Pereira M.F."/>
            <person name="Perotto S."/>
            <person name="Peter M."/>
            <person name="Pfister S."/>
            <person name="Riley R."/>
            <person name="Sitrit Y."/>
            <person name="Stielow J.B."/>
            <person name="Szollosi G."/>
            <person name="Zifcakova L."/>
            <person name="Stursova M."/>
            <person name="Spatafora J.W."/>
            <person name="Tedersoo L."/>
            <person name="Vaario L.M."/>
            <person name="Yamada A."/>
            <person name="Yan M."/>
            <person name="Wang P."/>
            <person name="Xu J."/>
            <person name="Bruns T."/>
            <person name="Baldrian P."/>
            <person name="Vilgalys R."/>
            <person name="Dunand C."/>
            <person name="Henrissat B."/>
            <person name="Grigoriev I.V."/>
            <person name="Hibbett D."/>
            <person name="Nagy L.G."/>
            <person name="Martin F.M."/>
        </authorList>
    </citation>
    <scope>NUCLEOTIDE SEQUENCE</scope>
    <source>
        <strain evidence="2">UP504</strain>
    </source>
</reference>
<gene>
    <name evidence="2" type="ORF">BS47DRAFT_1341092</name>
</gene>
<name>A0A9P6B252_9AGAM</name>
<protein>
    <submittedName>
        <fullName evidence="2">Uncharacterized protein</fullName>
    </submittedName>
</protein>
<feature type="chain" id="PRO_5040230179" evidence="1">
    <location>
        <begin position="26"/>
        <end position="96"/>
    </location>
</feature>
<keyword evidence="1" id="KW-0732">Signal</keyword>
<dbReference type="EMBL" id="MU128941">
    <property type="protein sequence ID" value="KAF9516253.1"/>
    <property type="molecule type" value="Genomic_DNA"/>
</dbReference>
<proteinExistence type="predicted"/>
<sequence>MIPCRVKGAILLVCLVLHNMVSVRGVRYCSNSKTVGHPTITMKRCYNPCVVWTRTLAFYDDDMVSQAMRSFLDAHSEYRPSTSGAEFKNIFTGKIL</sequence>
<dbReference type="Proteomes" id="UP000886523">
    <property type="component" value="Unassembled WGS sequence"/>
</dbReference>
<evidence type="ECO:0000313" key="3">
    <source>
        <dbReference type="Proteomes" id="UP000886523"/>
    </source>
</evidence>
<keyword evidence="3" id="KW-1185">Reference proteome</keyword>
<dbReference type="AlphaFoldDB" id="A0A9P6B252"/>